<reference evidence="2 3" key="1">
    <citation type="submission" date="2022-03" db="EMBL/GenBank/DDBJ databases">
        <authorList>
            <person name="Nunn A."/>
            <person name="Chopra R."/>
            <person name="Nunn A."/>
            <person name="Contreras Garrido A."/>
        </authorList>
    </citation>
    <scope>NUCLEOTIDE SEQUENCE [LARGE SCALE GENOMIC DNA]</scope>
</reference>
<sequence length="97" mass="11126">MVRLSDNRWDIGNGTMGDAKRKSETEMEKISKVAKIEKVEKEQARSALFEELRDDLFREAAKLVACDKMLILQKQLQVIREAENSGNQEDLNNDKGE</sequence>
<evidence type="ECO:0000313" key="2">
    <source>
        <dbReference type="EMBL" id="CAH2053898.1"/>
    </source>
</evidence>
<dbReference type="Proteomes" id="UP000836841">
    <property type="component" value="Chromosome 3"/>
</dbReference>
<evidence type="ECO:0000256" key="1">
    <source>
        <dbReference type="SAM" id="MobiDB-lite"/>
    </source>
</evidence>
<dbReference type="EMBL" id="OU466859">
    <property type="protein sequence ID" value="CAH2053898.1"/>
    <property type="molecule type" value="Genomic_DNA"/>
</dbReference>
<accession>A0AAU9S418</accession>
<organism evidence="2 3">
    <name type="scientific">Thlaspi arvense</name>
    <name type="common">Field penny-cress</name>
    <dbReference type="NCBI Taxonomy" id="13288"/>
    <lineage>
        <taxon>Eukaryota</taxon>
        <taxon>Viridiplantae</taxon>
        <taxon>Streptophyta</taxon>
        <taxon>Embryophyta</taxon>
        <taxon>Tracheophyta</taxon>
        <taxon>Spermatophyta</taxon>
        <taxon>Magnoliopsida</taxon>
        <taxon>eudicotyledons</taxon>
        <taxon>Gunneridae</taxon>
        <taxon>Pentapetalae</taxon>
        <taxon>rosids</taxon>
        <taxon>malvids</taxon>
        <taxon>Brassicales</taxon>
        <taxon>Brassicaceae</taxon>
        <taxon>Thlaspideae</taxon>
        <taxon>Thlaspi</taxon>
    </lineage>
</organism>
<feature type="region of interest" description="Disordered" evidence="1">
    <location>
        <begin position="1"/>
        <end position="24"/>
    </location>
</feature>
<keyword evidence="3" id="KW-1185">Reference proteome</keyword>
<evidence type="ECO:0000313" key="3">
    <source>
        <dbReference type="Proteomes" id="UP000836841"/>
    </source>
</evidence>
<proteinExistence type="predicted"/>
<protein>
    <submittedName>
        <fullName evidence="2">Uncharacterized protein</fullName>
    </submittedName>
</protein>
<dbReference type="AlphaFoldDB" id="A0AAU9S418"/>
<feature type="non-terminal residue" evidence="2">
    <location>
        <position position="1"/>
    </location>
</feature>
<name>A0AAU9S418_THLAR</name>
<gene>
    <name evidence="2" type="ORF">TAV2_LOCUS10768</name>
</gene>